<evidence type="ECO:0000313" key="7">
    <source>
        <dbReference type="Proteomes" id="UP000193420"/>
    </source>
</evidence>
<dbReference type="GO" id="GO:0004065">
    <property type="term" value="F:arylsulfatase activity"/>
    <property type="evidence" value="ECO:0007669"/>
    <property type="project" value="TreeGrafter"/>
</dbReference>
<proteinExistence type="inferred from homology"/>
<keyword evidence="2" id="KW-0479">Metal-binding</keyword>
<dbReference type="GO" id="GO:0046872">
    <property type="term" value="F:metal ion binding"/>
    <property type="evidence" value="ECO:0007669"/>
    <property type="project" value="UniProtKB-KW"/>
</dbReference>
<dbReference type="Pfam" id="PF00884">
    <property type="entry name" value="Sulfatase"/>
    <property type="match status" value="1"/>
</dbReference>
<reference evidence="7" key="1">
    <citation type="submission" date="2017-04" db="EMBL/GenBank/DDBJ databases">
        <authorList>
            <person name="Varghese N."/>
            <person name="Submissions S."/>
        </authorList>
    </citation>
    <scope>NUCLEOTIDE SEQUENCE [LARGE SCALE GENOMIC DNA]</scope>
    <source>
        <strain evidence="7">DSM 19835</strain>
    </source>
</reference>
<dbReference type="PANTHER" id="PTHR42693:SF53">
    <property type="entry name" value="ENDO-4-O-SULFATASE"/>
    <property type="match status" value="1"/>
</dbReference>
<accession>A0A1X7IY52</accession>
<evidence type="ECO:0000256" key="2">
    <source>
        <dbReference type="ARBA" id="ARBA00022723"/>
    </source>
</evidence>
<gene>
    <name evidence="6" type="ORF">SAMN03080602_01258</name>
</gene>
<dbReference type="Gene3D" id="3.30.1120.10">
    <property type="match status" value="1"/>
</dbReference>
<dbReference type="EMBL" id="FXAO01000002">
    <property type="protein sequence ID" value="SMG19788.1"/>
    <property type="molecule type" value="Genomic_DNA"/>
</dbReference>
<keyword evidence="7" id="KW-1185">Reference proteome</keyword>
<dbReference type="InterPro" id="IPR000917">
    <property type="entry name" value="Sulfatase_N"/>
</dbReference>
<dbReference type="CDD" id="cd16143">
    <property type="entry name" value="ARS_like"/>
    <property type="match status" value="1"/>
</dbReference>
<evidence type="ECO:0000256" key="1">
    <source>
        <dbReference type="ARBA" id="ARBA00008779"/>
    </source>
</evidence>
<dbReference type="SUPFAM" id="SSF53649">
    <property type="entry name" value="Alkaline phosphatase-like"/>
    <property type="match status" value="1"/>
</dbReference>
<dbReference type="PANTHER" id="PTHR42693">
    <property type="entry name" value="ARYLSULFATASE FAMILY MEMBER"/>
    <property type="match status" value="1"/>
</dbReference>
<keyword evidence="3" id="KW-0378">Hydrolase</keyword>
<protein>
    <submittedName>
        <fullName evidence="6">Sulfatase</fullName>
    </submittedName>
</protein>
<feature type="domain" description="Sulfatase N-terminal" evidence="5">
    <location>
        <begin position="66"/>
        <end position="427"/>
    </location>
</feature>
<dbReference type="InterPro" id="IPR050738">
    <property type="entry name" value="Sulfatase"/>
</dbReference>
<dbReference type="Proteomes" id="UP000193420">
    <property type="component" value="Unassembled WGS sequence"/>
</dbReference>
<name>A0A1X7IY52_9FLAO</name>
<dbReference type="AlphaFoldDB" id="A0A1X7IY52"/>
<dbReference type="InterPro" id="IPR024607">
    <property type="entry name" value="Sulfatase_CS"/>
</dbReference>
<dbReference type="PROSITE" id="PS00149">
    <property type="entry name" value="SULFATASE_2"/>
    <property type="match status" value="1"/>
</dbReference>
<organism evidence="6 7">
    <name type="scientific">Arenibacter troitsensis</name>
    <dbReference type="NCBI Taxonomy" id="188872"/>
    <lineage>
        <taxon>Bacteria</taxon>
        <taxon>Pseudomonadati</taxon>
        <taxon>Bacteroidota</taxon>
        <taxon>Flavobacteriia</taxon>
        <taxon>Flavobacteriales</taxon>
        <taxon>Flavobacteriaceae</taxon>
        <taxon>Arenibacter</taxon>
    </lineage>
</organism>
<evidence type="ECO:0000256" key="3">
    <source>
        <dbReference type="ARBA" id="ARBA00022801"/>
    </source>
</evidence>
<dbReference type="STRING" id="188872.SAMN03080602_01258"/>
<evidence type="ECO:0000259" key="5">
    <source>
        <dbReference type="Pfam" id="PF00884"/>
    </source>
</evidence>
<evidence type="ECO:0000313" key="6">
    <source>
        <dbReference type="EMBL" id="SMG19788.1"/>
    </source>
</evidence>
<sequence length="552" mass="62399">MPNNNYLSWGILAHKKNVIDLNIQLKNQMNKILKRSAACFLMVLITSCGGNQQSKKEGAMQKEDLPNIVIIYADDMGYGDLNCQNPDSKIPTPNLDQLASEGMRFTDAHSSSGICSPSRFALLTGTYHWRNQHGIVNSFGQPFFKESDVTLPQVLQKSGYTTACIGKWHLGWDWKFKNEPSGKTEQGERVVNYYLPEDLDWSAPISGGPLDRGFDYYFGDGTINFPPYAWIENNKFVELPTKDQDIVKRGFETKEGNWEFRPGPMVEGWDPYKVLPTLTQKAVEYVNRQEKDKPFFLYFALPSPHAPIIPNDEFIGTSEAGGYGDFMVQTDWVAGQVLKALKEKGLDKNTIVIFSADNGPEKYAFERAEKYGHFSMGDFRGLKRDVWEGGHHVPFIVKWPGKVSAGSVSREVISQVDIMATLAAATNTPLAEGAAPDSYNLLPVFKGEKYTSPLREATVHNTFEKAWGLRQGKWLYINAPSGEHTKMPDSFKNLRNYTDFEGEGLLFDMEKDPEQRINLFAQHSEKINTMDQLLQKYREQGYSVERTPVTAK</sequence>
<dbReference type="Gene3D" id="3.40.720.10">
    <property type="entry name" value="Alkaline Phosphatase, subunit A"/>
    <property type="match status" value="1"/>
</dbReference>
<keyword evidence="4" id="KW-0106">Calcium</keyword>
<comment type="similarity">
    <text evidence="1">Belongs to the sulfatase family.</text>
</comment>
<evidence type="ECO:0000256" key="4">
    <source>
        <dbReference type="ARBA" id="ARBA00022837"/>
    </source>
</evidence>
<dbReference type="InterPro" id="IPR017850">
    <property type="entry name" value="Alkaline_phosphatase_core_sf"/>
</dbReference>
<dbReference type="PROSITE" id="PS00523">
    <property type="entry name" value="SULFATASE_1"/>
    <property type="match status" value="1"/>
</dbReference>